<dbReference type="Gene3D" id="1.10.357.10">
    <property type="entry name" value="Tetracycline Repressor, domain 2"/>
    <property type="match status" value="1"/>
</dbReference>
<dbReference type="SUPFAM" id="SSF48498">
    <property type="entry name" value="Tetracyclin repressor-like, C-terminal domain"/>
    <property type="match status" value="1"/>
</dbReference>
<dbReference type="Pfam" id="PF00440">
    <property type="entry name" value="TetR_N"/>
    <property type="match status" value="1"/>
</dbReference>
<dbReference type="SUPFAM" id="SSF46689">
    <property type="entry name" value="Homeodomain-like"/>
    <property type="match status" value="1"/>
</dbReference>
<dbReference type="GeneID" id="93508888"/>
<sequence length="193" mass="20931">MSEPAPTRAEQRRRTHERILRAATRLFAESGYERTTIRAVAAAAETDPSLVMRHFGSKEELFARVSVPEPDEPVSGTPQQAAEQLLDGLAGKLRTPDTATLAALRTMLTHTETADTVRTAMTERQRQAARHLDPDDADLRAGLIGALTIGVVISRHLLGLDAVRDATPARIIELLRPAVHDIAHGAADDELPA</sequence>
<dbReference type="PANTHER" id="PTHR30055">
    <property type="entry name" value="HTH-TYPE TRANSCRIPTIONAL REGULATOR RUTR"/>
    <property type="match status" value="1"/>
</dbReference>
<dbReference type="InterPro" id="IPR009057">
    <property type="entry name" value="Homeodomain-like_sf"/>
</dbReference>
<comment type="caution">
    <text evidence="4">The sequence shown here is derived from an EMBL/GenBank/DDBJ whole genome shotgun (WGS) entry which is preliminary data.</text>
</comment>
<dbReference type="PRINTS" id="PR00455">
    <property type="entry name" value="HTHTETR"/>
</dbReference>
<dbReference type="InterPro" id="IPR041678">
    <property type="entry name" value="TetR_C_16"/>
</dbReference>
<dbReference type="InterPro" id="IPR050109">
    <property type="entry name" value="HTH-type_TetR-like_transc_reg"/>
</dbReference>
<dbReference type="PROSITE" id="PS50977">
    <property type="entry name" value="HTH_TETR_2"/>
    <property type="match status" value="1"/>
</dbReference>
<proteinExistence type="predicted"/>
<feature type="domain" description="HTH tetR-type" evidence="3">
    <location>
        <begin position="13"/>
        <end position="73"/>
    </location>
</feature>
<evidence type="ECO:0000313" key="4">
    <source>
        <dbReference type="EMBL" id="MFI1461287.1"/>
    </source>
</evidence>
<dbReference type="Gene3D" id="1.10.10.60">
    <property type="entry name" value="Homeodomain-like"/>
    <property type="match status" value="1"/>
</dbReference>
<accession>A0ABW7TM36</accession>
<reference evidence="4 5" key="1">
    <citation type="submission" date="2024-10" db="EMBL/GenBank/DDBJ databases">
        <title>The Natural Products Discovery Center: Release of the First 8490 Sequenced Strains for Exploring Actinobacteria Biosynthetic Diversity.</title>
        <authorList>
            <person name="Kalkreuter E."/>
            <person name="Kautsar S.A."/>
            <person name="Yang D."/>
            <person name="Bader C.D."/>
            <person name="Teijaro C.N."/>
            <person name="Fluegel L."/>
            <person name="Davis C.M."/>
            <person name="Simpson J.R."/>
            <person name="Lauterbach L."/>
            <person name="Steele A.D."/>
            <person name="Gui C."/>
            <person name="Meng S."/>
            <person name="Li G."/>
            <person name="Viehrig K."/>
            <person name="Ye F."/>
            <person name="Su P."/>
            <person name="Kiefer A.F."/>
            <person name="Nichols A."/>
            <person name="Cepeda A.J."/>
            <person name="Yan W."/>
            <person name="Fan B."/>
            <person name="Jiang Y."/>
            <person name="Adhikari A."/>
            <person name="Zheng C.-J."/>
            <person name="Schuster L."/>
            <person name="Cowan T.M."/>
            <person name="Smanski M.J."/>
            <person name="Chevrette M.G."/>
            <person name="De Carvalho L.P.S."/>
            <person name="Shen B."/>
        </authorList>
    </citation>
    <scope>NUCLEOTIDE SEQUENCE [LARGE SCALE GENOMIC DNA]</scope>
    <source>
        <strain evidence="4 5">NPDC020568</strain>
    </source>
</reference>
<dbReference type="InterPro" id="IPR036271">
    <property type="entry name" value="Tet_transcr_reg_TetR-rel_C_sf"/>
</dbReference>
<dbReference type="EMBL" id="JBIRUQ010000002">
    <property type="protein sequence ID" value="MFI1461287.1"/>
    <property type="molecule type" value="Genomic_DNA"/>
</dbReference>
<keyword evidence="1 2" id="KW-0238">DNA-binding</keyword>
<organism evidence="4 5">
    <name type="scientific">Nocardia carnea</name>
    <dbReference type="NCBI Taxonomy" id="37328"/>
    <lineage>
        <taxon>Bacteria</taxon>
        <taxon>Bacillati</taxon>
        <taxon>Actinomycetota</taxon>
        <taxon>Actinomycetes</taxon>
        <taxon>Mycobacteriales</taxon>
        <taxon>Nocardiaceae</taxon>
        <taxon>Nocardia</taxon>
    </lineage>
</organism>
<dbReference type="Pfam" id="PF17920">
    <property type="entry name" value="TetR_C_16"/>
    <property type="match status" value="1"/>
</dbReference>
<feature type="DNA-binding region" description="H-T-H motif" evidence="2">
    <location>
        <begin position="36"/>
        <end position="55"/>
    </location>
</feature>
<dbReference type="Proteomes" id="UP001611263">
    <property type="component" value="Unassembled WGS sequence"/>
</dbReference>
<keyword evidence="5" id="KW-1185">Reference proteome</keyword>
<protein>
    <submittedName>
        <fullName evidence="4">TetR family transcriptional regulator</fullName>
    </submittedName>
</protein>
<evidence type="ECO:0000259" key="3">
    <source>
        <dbReference type="PROSITE" id="PS50977"/>
    </source>
</evidence>
<gene>
    <name evidence="4" type="ORF">ACH4WX_11270</name>
</gene>
<evidence type="ECO:0000256" key="2">
    <source>
        <dbReference type="PROSITE-ProRule" id="PRU00335"/>
    </source>
</evidence>
<dbReference type="InterPro" id="IPR001647">
    <property type="entry name" value="HTH_TetR"/>
</dbReference>
<evidence type="ECO:0000313" key="5">
    <source>
        <dbReference type="Proteomes" id="UP001611263"/>
    </source>
</evidence>
<dbReference type="RefSeq" id="WP_033244851.1">
    <property type="nucleotide sequence ID" value="NZ_JBIRUQ010000002.1"/>
</dbReference>
<evidence type="ECO:0000256" key="1">
    <source>
        <dbReference type="ARBA" id="ARBA00023125"/>
    </source>
</evidence>
<dbReference type="PANTHER" id="PTHR30055:SF235">
    <property type="entry name" value="TRANSCRIPTIONAL REGULATORY PROTEIN"/>
    <property type="match status" value="1"/>
</dbReference>
<name>A0ABW7TM36_9NOCA</name>